<evidence type="ECO:0000313" key="2">
    <source>
        <dbReference type="EMBL" id="EMD31741.1"/>
    </source>
</evidence>
<reference evidence="2 3" key="1">
    <citation type="journal article" date="2012" name="Proc. Natl. Acad. Sci. U.S.A.">
        <title>Comparative genomics of Ceriporiopsis subvermispora and Phanerochaete chrysosporium provide insight into selective ligninolysis.</title>
        <authorList>
            <person name="Fernandez-Fueyo E."/>
            <person name="Ruiz-Duenas F.J."/>
            <person name="Ferreira P."/>
            <person name="Floudas D."/>
            <person name="Hibbett D.S."/>
            <person name="Canessa P."/>
            <person name="Larrondo L.F."/>
            <person name="James T.Y."/>
            <person name="Seelenfreund D."/>
            <person name="Lobos S."/>
            <person name="Polanco R."/>
            <person name="Tello M."/>
            <person name="Honda Y."/>
            <person name="Watanabe T."/>
            <person name="Watanabe T."/>
            <person name="Ryu J.S."/>
            <person name="Kubicek C.P."/>
            <person name="Schmoll M."/>
            <person name="Gaskell J."/>
            <person name="Hammel K.E."/>
            <person name="St John F.J."/>
            <person name="Vanden Wymelenberg A."/>
            <person name="Sabat G."/>
            <person name="Splinter BonDurant S."/>
            <person name="Syed K."/>
            <person name="Yadav J.S."/>
            <person name="Doddapaneni H."/>
            <person name="Subramanian V."/>
            <person name="Lavin J.L."/>
            <person name="Oguiza J.A."/>
            <person name="Perez G."/>
            <person name="Pisabarro A.G."/>
            <person name="Ramirez L."/>
            <person name="Santoyo F."/>
            <person name="Master E."/>
            <person name="Coutinho P.M."/>
            <person name="Henrissat B."/>
            <person name="Lombard V."/>
            <person name="Magnuson J.K."/>
            <person name="Kuees U."/>
            <person name="Hori C."/>
            <person name="Igarashi K."/>
            <person name="Samejima M."/>
            <person name="Held B.W."/>
            <person name="Barry K.W."/>
            <person name="LaButti K.M."/>
            <person name="Lapidus A."/>
            <person name="Lindquist E.A."/>
            <person name="Lucas S.M."/>
            <person name="Riley R."/>
            <person name="Salamov A.A."/>
            <person name="Hoffmeister D."/>
            <person name="Schwenk D."/>
            <person name="Hadar Y."/>
            <person name="Yarden O."/>
            <person name="de Vries R.P."/>
            <person name="Wiebenga A."/>
            <person name="Stenlid J."/>
            <person name="Eastwood D."/>
            <person name="Grigoriev I.V."/>
            <person name="Berka R.M."/>
            <person name="Blanchette R.A."/>
            <person name="Kersten P."/>
            <person name="Martinez A.T."/>
            <person name="Vicuna R."/>
            <person name="Cullen D."/>
        </authorList>
    </citation>
    <scope>NUCLEOTIDE SEQUENCE [LARGE SCALE GENOMIC DNA]</scope>
    <source>
        <strain evidence="2 3">B</strain>
    </source>
</reference>
<dbReference type="OrthoDB" id="3235313at2759"/>
<gene>
    <name evidence="2" type="ORF">CERSUDRAFT_100207</name>
</gene>
<accession>M2QYY6</accession>
<sequence length="303" mass="34141">MTRWVAYIQLFNFYLNHVPAANHAAEDGLSRRRPSPENSSESDGENELERRVGTTAITFEHLHNKYDRHTARAAIVRDATPQSGGWGTMIDAPADPAEPFSFHVSTLADFDMRPATAISEGGGTEGVPANIVFGLPQWYLKSQWVLTNGRREFLWHQIDTEDFPFHPGLLRNENDVNYIGSEFMRRRVSGSRVEEIDLGDERVELKIVEYRSAFAVDGSSSVGTGVPYRDFGLGADQFSFPGDTSAQAHEDHHLRYNKFDNGHWLDTPSCSTHTTKIKDHNGGVWWLAVWVYHQMGIVDDFGT</sequence>
<evidence type="ECO:0000256" key="1">
    <source>
        <dbReference type="SAM" id="MobiDB-lite"/>
    </source>
</evidence>
<protein>
    <submittedName>
        <fullName evidence="2">Uncharacterized protein</fullName>
    </submittedName>
</protein>
<dbReference type="HOGENOM" id="CLU_918272_0_0_1"/>
<dbReference type="AlphaFoldDB" id="M2QYY6"/>
<dbReference type="Proteomes" id="UP000016930">
    <property type="component" value="Unassembled WGS sequence"/>
</dbReference>
<name>M2QYY6_CERS8</name>
<organism evidence="2 3">
    <name type="scientific">Ceriporiopsis subvermispora (strain B)</name>
    <name type="common">White-rot fungus</name>
    <name type="synonym">Gelatoporia subvermispora</name>
    <dbReference type="NCBI Taxonomy" id="914234"/>
    <lineage>
        <taxon>Eukaryota</taxon>
        <taxon>Fungi</taxon>
        <taxon>Dikarya</taxon>
        <taxon>Basidiomycota</taxon>
        <taxon>Agaricomycotina</taxon>
        <taxon>Agaricomycetes</taxon>
        <taxon>Polyporales</taxon>
        <taxon>Gelatoporiaceae</taxon>
        <taxon>Gelatoporia</taxon>
    </lineage>
</organism>
<keyword evidence="3" id="KW-1185">Reference proteome</keyword>
<feature type="region of interest" description="Disordered" evidence="1">
    <location>
        <begin position="26"/>
        <end position="50"/>
    </location>
</feature>
<dbReference type="STRING" id="914234.M2QYY6"/>
<evidence type="ECO:0000313" key="3">
    <source>
        <dbReference type="Proteomes" id="UP000016930"/>
    </source>
</evidence>
<proteinExistence type="predicted"/>
<dbReference type="EMBL" id="KB445816">
    <property type="protein sequence ID" value="EMD31741.1"/>
    <property type="molecule type" value="Genomic_DNA"/>
</dbReference>